<accession>A0A4Q5B0X6</accession>
<gene>
    <name evidence="1" type="ORF">PG2017B_1825</name>
</gene>
<evidence type="ECO:0000313" key="2">
    <source>
        <dbReference type="Proteomes" id="UP000291920"/>
    </source>
</evidence>
<dbReference type="AlphaFoldDB" id="A0A4Q5B0X6"/>
<name>A0A4Q5B0X6_9BIFI</name>
<comment type="caution">
    <text evidence="1">The sequence shown here is derived from an EMBL/GenBank/DDBJ whole genome shotgun (WGS) entry which is preliminary data.</text>
</comment>
<proteinExistence type="predicted"/>
<dbReference type="Proteomes" id="UP000291920">
    <property type="component" value="Unassembled WGS sequence"/>
</dbReference>
<dbReference type="EMBL" id="RYUT01000008">
    <property type="protein sequence ID" value="RYQ28971.1"/>
    <property type="molecule type" value="Genomic_DNA"/>
</dbReference>
<sequence length="30" mass="3324">MLIWLPDDCYVPAPDWCACAPSPVALCDEE</sequence>
<reference evidence="1 2" key="1">
    <citation type="submission" date="2018-12" db="EMBL/GenBank/DDBJ databases">
        <title>Unveiling genomic diversity among members of the Bifidobacterium pseudolongum species, a widely distributed gut commensal of the animal kingdom.</title>
        <authorList>
            <person name="Lugli G.A."/>
            <person name="Duranti S."/>
            <person name="Albert K."/>
            <person name="Mancabelli L."/>
            <person name="Napoli S."/>
            <person name="Viappiani A."/>
            <person name="Anzalone R."/>
            <person name="Longhi G."/>
            <person name="Milani C."/>
            <person name="Turroni F."/>
            <person name="Alessandri G."/>
            <person name="Sela D.A."/>
            <person name="Van Sinderen D."/>
            <person name="Ventura M."/>
        </authorList>
    </citation>
    <scope>NUCLEOTIDE SEQUENCE [LARGE SCALE GENOMIC DNA]</scope>
    <source>
        <strain evidence="1 2">2017B</strain>
    </source>
</reference>
<organism evidence="1 2">
    <name type="scientific">Bifidobacterium pseudolongum subsp. globosum</name>
    <dbReference type="NCBI Taxonomy" id="1690"/>
    <lineage>
        <taxon>Bacteria</taxon>
        <taxon>Bacillati</taxon>
        <taxon>Actinomycetota</taxon>
        <taxon>Actinomycetes</taxon>
        <taxon>Bifidobacteriales</taxon>
        <taxon>Bifidobacteriaceae</taxon>
        <taxon>Bifidobacterium</taxon>
    </lineage>
</organism>
<protein>
    <submittedName>
        <fullName evidence="1">Uncharacterized protein</fullName>
    </submittedName>
</protein>
<evidence type="ECO:0000313" key="1">
    <source>
        <dbReference type="EMBL" id="RYQ28971.1"/>
    </source>
</evidence>